<proteinExistence type="predicted"/>
<accession>A0ACC0V1P8</accession>
<evidence type="ECO:0000313" key="2">
    <source>
        <dbReference type="Proteomes" id="UP001163324"/>
    </source>
</evidence>
<dbReference type="Proteomes" id="UP001163324">
    <property type="component" value="Chromosome 4"/>
</dbReference>
<protein>
    <submittedName>
        <fullName evidence="1">Uncharacterized protein</fullName>
    </submittedName>
</protein>
<keyword evidence="2" id="KW-1185">Reference proteome</keyword>
<dbReference type="EMBL" id="CM047943">
    <property type="protein sequence ID" value="KAI9900071.1"/>
    <property type="molecule type" value="Genomic_DNA"/>
</dbReference>
<name>A0ACC0V1P8_9HYPO</name>
<comment type="caution">
    <text evidence="1">The sequence shown here is derived from an EMBL/GenBank/DDBJ whole genome shotgun (WGS) entry which is preliminary data.</text>
</comment>
<gene>
    <name evidence="1" type="ORF">N3K66_004333</name>
</gene>
<sequence length="270" mass="27058">MRNLVRALGLLGALGVSGILAQDPPPACVAECANTAKNSFATFSCDSASNAECLCGNADFKFSVRDCSQNTCGATEDQVTSFFDTDAFCQGVASPDDSEPSSTAAAPEETAAPEPAPTEAPAETTPGATPTPITPILTPTLSSSTSEAAATSTGTDTDDSEDDDDDDEGAAAGGGGLSSGAAVGIGVGVAVVVVAVAVVGVVLWLRNRKQGSNAQSVDIAGPMPGAGATGGRYGSADNAAYEKRPTGDSIELTTNRYEDMVPRAVPRNMV</sequence>
<evidence type="ECO:0000313" key="1">
    <source>
        <dbReference type="EMBL" id="KAI9900071.1"/>
    </source>
</evidence>
<reference evidence="1" key="1">
    <citation type="submission" date="2022-10" db="EMBL/GenBank/DDBJ databases">
        <title>Complete Genome of Trichothecium roseum strain YXFP-22015, a Plant Pathogen Isolated from Citrus.</title>
        <authorList>
            <person name="Wang Y."/>
            <person name="Zhu L."/>
        </authorList>
    </citation>
    <scope>NUCLEOTIDE SEQUENCE</scope>
    <source>
        <strain evidence="1">YXFP-22015</strain>
    </source>
</reference>
<organism evidence="1 2">
    <name type="scientific">Trichothecium roseum</name>
    <dbReference type="NCBI Taxonomy" id="47278"/>
    <lineage>
        <taxon>Eukaryota</taxon>
        <taxon>Fungi</taxon>
        <taxon>Dikarya</taxon>
        <taxon>Ascomycota</taxon>
        <taxon>Pezizomycotina</taxon>
        <taxon>Sordariomycetes</taxon>
        <taxon>Hypocreomycetidae</taxon>
        <taxon>Hypocreales</taxon>
        <taxon>Hypocreales incertae sedis</taxon>
        <taxon>Trichothecium</taxon>
    </lineage>
</organism>